<sequence>MAAIVLVHGIAQEFRSARSLEDEWLPRLARGVKAAGYPETADRLWKYRQTRRGIDARMAFYGDVMRRHPSQPDAPDVDELRHEMADRIGREWLDRAAARSSAPPERQRAAREIARLEGGPDQTGRTVVLSPTCGLSGLKWFAADGPGSAGGFVTKALAQLTRYLTDDQTRARVLDRVAADIGFDTRVVIGHSLGAVIAYEVAHRLRRPLPLLITLGSPLGPDTVIDDWVRPQPPQPPSYVERWINLADRDDLIAADPVLARLFPGRHVDGGPELRSGYTLEHGAAPHNPDFYLMRREIGRSVGQAFAA</sequence>
<dbReference type="Gene3D" id="3.40.50.1820">
    <property type="entry name" value="alpha/beta hydrolase"/>
    <property type="match status" value="1"/>
</dbReference>
<protein>
    <recommendedName>
        <fullName evidence="1">AB hydrolase-1 domain-containing protein</fullName>
    </recommendedName>
</protein>
<evidence type="ECO:0000313" key="2">
    <source>
        <dbReference type="EMBL" id="MCF2528635.1"/>
    </source>
</evidence>
<evidence type="ECO:0000259" key="1">
    <source>
        <dbReference type="Pfam" id="PF00561"/>
    </source>
</evidence>
<feature type="domain" description="AB hydrolase-1" evidence="1">
    <location>
        <begin position="170"/>
        <end position="251"/>
    </location>
</feature>
<dbReference type="Proteomes" id="UP001165378">
    <property type="component" value="Unassembled WGS sequence"/>
</dbReference>
<accession>A0AA41Q0C5</accession>
<organism evidence="2 3">
    <name type="scientific">Yinghuangia soli</name>
    <dbReference type="NCBI Taxonomy" id="2908204"/>
    <lineage>
        <taxon>Bacteria</taxon>
        <taxon>Bacillati</taxon>
        <taxon>Actinomycetota</taxon>
        <taxon>Actinomycetes</taxon>
        <taxon>Kitasatosporales</taxon>
        <taxon>Streptomycetaceae</taxon>
        <taxon>Yinghuangia</taxon>
    </lineage>
</organism>
<proteinExistence type="predicted"/>
<dbReference type="AlphaFoldDB" id="A0AA41Q0C5"/>
<dbReference type="SUPFAM" id="SSF53474">
    <property type="entry name" value="alpha/beta-Hydrolases"/>
    <property type="match status" value="1"/>
</dbReference>
<reference evidence="2" key="1">
    <citation type="submission" date="2022-01" db="EMBL/GenBank/DDBJ databases">
        <title>Genome-Based Taxonomic Classification of the Phylum Actinobacteria.</title>
        <authorList>
            <person name="Gao Y."/>
        </authorList>
    </citation>
    <scope>NUCLEOTIDE SEQUENCE</scope>
    <source>
        <strain evidence="2">KLBMP 8922</strain>
    </source>
</reference>
<dbReference type="InterPro" id="IPR000073">
    <property type="entry name" value="AB_hydrolase_1"/>
</dbReference>
<dbReference type="RefSeq" id="WP_235052791.1">
    <property type="nucleotide sequence ID" value="NZ_JAKFHA010000007.1"/>
</dbReference>
<comment type="caution">
    <text evidence="2">The sequence shown here is derived from an EMBL/GenBank/DDBJ whole genome shotgun (WGS) entry which is preliminary data.</text>
</comment>
<dbReference type="GO" id="GO:0003824">
    <property type="term" value="F:catalytic activity"/>
    <property type="evidence" value="ECO:0007669"/>
    <property type="project" value="UniProtKB-ARBA"/>
</dbReference>
<evidence type="ECO:0000313" key="3">
    <source>
        <dbReference type="Proteomes" id="UP001165378"/>
    </source>
</evidence>
<dbReference type="Pfam" id="PF00561">
    <property type="entry name" value="Abhydrolase_1"/>
    <property type="match status" value="1"/>
</dbReference>
<name>A0AA41Q0C5_9ACTN</name>
<dbReference type="InterPro" id="IPR029058">
    <property type="entry name" value="AB_hydrolase_fold"/>
</dbReference>
<dbReference type="EMBL" id="JAKFHA010000007">
    <property type="protein sequence ID" value="MCF2528635.1"/>
    <property type="molecule type" value="Genomic_DNA"/>
</dbReference>
<gene>
    <name evidence="2" type="ORF">LZ495_15615</name>
</gene>
<keyword evidence="3" id="KW-1185">Reference proteome</keyword>